<accession>A0ABP9B5V2</accession>
<proteinExistence type="predicted"/>
<evidence type="ECO:0000313" key="5">
    <source>
        <dbReference type="Proteomes" id="UP001501147"/>
    </source>
</evidence>
<feature type="domain" description="Endonuclease/exonuclease/phosphatase" evidence="3">
    <location>
        <begin position="150"/>
        <end position="352"/>
    </location>
</feature>
<feature type="compositionally biased region" description="Gly residues" evidence="1">
    <location>
        <begin position="1"/>
        <end position="10"/>
    </location>
</feature>
<keyword evidence="4" id="KW-0255">Endonuclease</keyword>
<feature type="transmembrane region" description="Helical" evidence="2">
    <location>
        <begin position="118"/>
        <end position="137"/>
    </location>
</feature>
<gene>
    <name evidence="4" type="ORF">GCM10023329_46010</name>
</gene>
<feature type="compositionally biased region" description="Basic residues" evidence="1">
    <location>
        <begin position="39"/>
        <end position="48"/>
    </location>
</feature>
<dbReference type="EMBL" id="BAABJV010000014">
    <property type="protein sequence ID" value="GAA4789409.1"/>
    <property type="molecule type" value="Genomic_DNA"/>
</dbReference>
<keyword evidence="4" id="KW-0378">Hydrolase</keyword>
<feature type="region of interest" description="Disordered" evidence="1">
    <location>
        <begin position="1"/>
        <end position="59"/>
    </location>
</feature>
<dbReference type="Gene3D" id="3.60.10.10">
    <property type="entry name" value="Endonuclease/exonuclease/phosphatase"/>
    <property type="match status" value="1"/>
</dbReference>
<dbReference type="Pfam" id="PF03372">
    <property type="entry name" value="Exo_endo_phos"/>
    <property type="match status" value="1"/>
</dbReference>
<keyword evidence="5" id="KW-1185">Reference proteome</keyword>
<keyword evidence="4" id="KW-0540">Nuclease</keyword>
<evidence type="ECO:0000313" key="4">
    <source>
        <dbReference type="EMBL" id="GAA4789409.1"/>
    </source>
</evidence>
<protein>
    <submittedName>
        <fullName evidence="4">Endonuclease/exonuclease/phosphatase family protein</fullName>
    </submittedName>
</protein>
<dbReference type="InterPro" id="IPR036691">
    <property type="entry name" value="Endo/exonu/phosph_ase_sf"/>
</dbReference>
<dbReference type="InterPro" id="IPR005135">
    <property type="entry name" value="Endo/exonuclease/phosphatase"/>
</dbReference>
<dbReference type="SUPFAM" id="SSF56219">
    <property type="entry name" value="DNase I-like"/>
    <property type="match status" value="1"/>
</dbReference>
<dbReference type="GO" id="GO:0004519">
    <property type="term" value="F:endonuclease activity"/>
    <property type="evidence" value="ECO:0007669"/>
    <property type="project" value="UniProtKB-KW"/>
</dbReference>
<comment type="caution">
    <text evidence="4">The sequence shown here is derived from an EMBL/GenBank/DDBJ whole genome shotgun (WGS) entry which is preliminary data.</text>
</comment>
<name>A0ABP9B5V2_9ACTN</name>
<evidence type="ECO:0000259" key="3">
    <source>
        <dbReference type="Pfam" id="PF03372"/>
    </source>
</evidence>
<keyword evidence="2" id="KW-0812">Transmembrane</keyword>
<feature type="compositionally biased region" description="Low complexity" evidence="1">
    <location>
        <begin position="11"/>
        <end position="28"/>
    </location>
</feature>
<feature type="transmembrane region" description="Helical" evidence="2">
    <location>
        <begin position="60"/>
        <end position="79"/>
    </location>
</feature>
<keyword evidence="2" id="KW-1133">Transmembrane helix</keyword>
<dbReference type="Proteomes" id="UP001501147">
    <property type="component" value="Unassembled WGS sequence"/>
</dbReference>
<evidence type="ECO:0000256" key="2">
    <source>
        <dbReference type="SAM" id="Phobius"/>
    </source>
</evidence>
<reference evidence="5" key="1">
    <citation type="journal article" date="2019" name="Int. J. Syst. Evol. Microbiol.">
        <title>The Global Catalogue of Microorganisms (GCM) 10K type strain sequencing project: providing services to taxonomists for standard genome sequencing and annotation.</title>
        <authorList>
            <consortium name="The Broad Institute Genomics Platform"/>
            <consortium name="The Broad Institute Genome Sequencing Center for Infectious Disease"/>
            <person name="Wu L."/>
            <person name="Ma J."/>
        </authorList>
    </citation>
    <scope>NUCLEOTIDE SEQUENCE [LARGE SCALE GENOMIC DNA]</scope>
    <source>
        <strain evidence="5">JCM 18324</strain>
    </source>
</reference>
<organism evidence="4 5">
    <name type="scientific">Streptomyces sanyensis</name>
    <dbReference type="NCBI Taxonomy" id="568869"/>
    <lineage>
        <taxon>Bacteria</taxon>
        <taxon>Bacillati</taxon>
        <taxon>Actinomycetota</taxon>
        <taxon>Actinomycetes</taxon>
        <taxon>Kitasatosporales</taxon>
        <taxon>Streptomycetaceae</taxon>
        <taxon>Streptomyces</taxon>
    </lineage>
</organism>
<feature type="transmembrane region" description="Helical" evidence="2">
    <location>
        <begin position="94"/>
        <end position="111"/>
    </location>
</feature>
<keyword evidence="2" id="KW-0472">Membrane</keyword>
<evidence type="ECO:0000256" key="1">
    <source>
        <dbReference type="SAM" id="MobiDB-lite"/>
    </source>
</evidence>
<sequence>MGDAAAGGAGARSAGAPRAGGAPATAADPPEPAAPGPRRGLRVPRARMPRTGSARGRRRGAVTAGCAVLTAVLLVLPGAVPNAGPRAGSLLETFLPWLGAPALLLAAAALLRRAPAALAASALPLAAWLVLFGPMLLPAGPGGHDLTAVQHNVSDENADPAGTARALLRAAPELIALQELTPGALPAYREVLEPRYPHHAVVGSVGLWSVHPLQDARRVDIRPRGFDPAWNRGLRATLRAPSGDLAVYVVHLPSMRLGVPEGLRSGPRDEAAALLGGVLAKDGAERTLLLGDLNGTVDDRGLAPVTSRLGVHGPGFAFSWPASLPVARIDHVLARGADVVRIDPLPATGSDHLPVVARIRL</sequence>